<feature type="non-terminal residue" evidence="1">
    <location>
        <position position="1"/>
    </location>
</feature>
<accession>A0A0F9CIJ8</accession>
<proteinExistence type="predicted"/>
<evidence type="ECO:0000313" key="1">
    <source>
        <dbReference type="EMBL" id="KKL49118.1"/>
    </source>
</evidence>
<dbReference type="AlphaFoldDB" id="A0A0F9CIJ8"/>
<comment type="caution">
    <text evidence="1">The sequence shown here is derived from an EMBL/GenBank/DDBJ whole genome shotgun (WGS) entry which is preliminary data.</text>
</comment>
<sequence>RESSLYYAGALGQRVTQDNKDYQLVRLDSGATASATTGVVAAGDVGFWKDKAAYLATNDINQALGAVDGTNDNKRNFVAGIFLSAITAGSHCWIQQGGRASVLAASGGTYAVGNIAIAANSTLSDVTTIAAGAAFTATQVGLVAGARSSGKADLDLTLPGIP</sequence>
<reference evidence="1" key="1">
    <citation type="journal article" date="2015" name="Nature">
        <title>Complex archaea that bridge the gap between prokaryotes and eukaryotes.</title>
        <authorList>
            <person name="Spang A."/>
            <person name="Saw J.H."/>
            <person name="Jorgensen S.L."/>
            <person name="Zaremba-Niedzwiedzka K."/>
            <person name="Martijn J."/>
            <person name="Lind A.E."/>
            <person name="van Eijk R."/>
            <person name="Schleper C."/>
            <person name="Guy L."/>
            <person name="Ettema T.J."/>
        </authorList>
    </citation>
    <scope>NUCLEOTIDE SEQUENCE</scope>
</reference>
<dbReference type="EMBL" id="LAZR01033078">
    <property type="protein sequence ID" value="KKL49118.1"/>
    <property type="molecule type" value="Genomic_DNA"/>
</dbReference>
<name>A0A0F9CIJ8_9ZZZZ</name>
<gene>
    <name evidence="1" type="ORF">LCGC14_2318730</name>
</gene>
<organism evidence="1">
    <name type="scientific">marine sediment metagenome</name>
    <dbReference type="NCBI Taxonomy" id="412755"/>
    <lineage>
        <taxon>unclassified sequences</taxon>
        <taxon>metagenomes</taxon>
        <taxon>ecological metagenomes</taxon>
    </lineage>
</organism>
<protein>
    <submittedName>
        <fullName evidence="1">Uncharacterized protein</fullName>
    </submittedName>
</protein>